<dbReference type="OrthoDB" id="5984407at2"/>
<dbReference type="GO" id="GO:0005506">
    <property type="term" value="F:iron ion binding"/>
    <property type="evidence" value="ECO:0007669"/>
    <property type="project" value="InterPro"/>
</dbReference>
<dbReference type="InterPro" id="IPR010980">
    <property type="entry name" value="Cyt_c/b562"/>
</dbReference>
<evidence type="ECO:0008006" key="4">
    <source>
        <dbReference type="Google" id="ProtNLM"/>
    </source>
</evidence>
<dbReference type="EMBL" id="RFLY01000001">
    <property type="protein sequence ID" value="RMH94870.1"/>
    <property type="molecule type" value="Genomic_DNA"/>
</dbReference>
<gene>
    <name evidence="2" type="ORF">EBB59_00825</name>
</gene>
<dbReference type="SUPFAM" id="SSF47175">
    <property type="entry name" value="Cytochromes"/>
    <property type="match status" value="1"/>
</dbReference>
<dbReference type="Proteomes" id="UP000275012">
    <property type="component" value="Unassembled WGS sequence"/>
</dbReference>
<comment type="caution">
    <text evidence="2">The sequence shown here is derived from an EMBL/GenBank/DDBJ whole genome shotgun (WGS) entry which is preliminary data.</text>
</comment>
<sequence>MSTPANETPRKKSSAASRYFFMLLLGLVLGAIAAVMAMRALDARKDRFPDSVMTVQAWHMGRLKKNIEINRCNATDSLPHLQTLRRMGDDVDFAYPDLASDERFAKHSANFRAVLDAAQANPPLSCESLKKTVGDIGGQCKACHDDFKKG</sequence>
<dbReference type="GO" id="GO:0009055">
    <property type="term" value="F:electron transfer activity"/>
    <property type="evidence" value="ECO:0007669"/>
    <property type="project" value="InterPro"/>
</dbReference>
<keyword evidence="1" id="KW-0812">Transmembrane</keyword>
<dbReference type="PROSITE" id="PS51009">
    <property type="entry name" value="CYTCII"/>
    <property type="match status" value="1"/>
</dbReference>
<dbReference type="RefSeq" id="WP_122100256.1">
    <property type="nucleotide sequence ID" value="NZ_RFLY01000001.1"/>
</dbReference>
<keyword evidence="1" id="KW-0472">Membrane</keyword>
<proteinExistence type="predicted"/>
<organism evidence="2 3">
    <name type="scientific">Solilutibacter pythonis</name>
    <dbReference type="NCBI Taxonomy" id="2483112"/>
    <lineage>
        <taxon>Bacteria</taxon>
        <taxon>Pseudomonadati</taxon>
        <taxon>Pseudomonadota</taxon>
        <taxon>Gammaproteobacteria</taxon>
        <taxon>Lysobacterales</taxon>
        <taxon>Lysobacteraceae</taxon>
        <taxon>Solilutibacter</taxon>
    </lineage>
</organism>
<dbReference type="InterPro" id="IPR002321">
    <property type="entry name" value="Cyt_c_II"/>
</dbReference>
<evidence type="ECO:0000256" key="1">
    <source>
        <dbReference type="SAM" id="Phobius"/>
    </source>
</evidence>
<protein>
    <recommendedName>
        <fullName evidence="4">Cytochrome c</fullName>
    </recommendedName>
</protein>
<evidence type="ECO:0000313" key="3">
    <source>
        <dbReference type="Proteomes" id="UP000275012"/>
    </source>
</evidence>
<dbReference type="GO" id="GO:0020037">
    <property type="term" value="F:heme binding"/>
    <property type="evidence" value="ECO:0007669"/>
    <property type="project" value="InterPro"/>
</dbReference>
<keyword evidence="1" id="KW-1133">Transmembrane helix</keyword>
<accession>A0A3M2I4C7</accession>
<dbReference type="Pfam" id="PF01322">
    <property type="entry name" value="Cytochrom_C_2"/>
    <property type="match status" value="1"/>
</dbReference>
<feature type="transmembrane region" description="Helical" evidence="1">
    <location>
        <begin position="20"/>
        <end position="41"/>
    </location>
</feature>
<keyword evidence="3" id="KW-1185">Reference proteome</keyword>
<dbReference type="Gene3D" id="1.20.120.10">
    <property type="entry name" value="Cytochrome c/b562"/>
    <property type="match status" value="1"/>
</dbReference>
<evidence type="ECO:0000313" key="2">
    <source>
        <dbReference type="EMBL" id="RMH94870.1"/>
    </source>
</evidence>
<reference evidence="2 3" key="1">
    <citation type="submission" date="2018-10" db="EMBL/GenBank/DDBJ databases">
        <title>Proposal of Lysobacter pythonis sp. nov. isolated from royal pythons (Python regius).</title>
        <authorList>
            <person name="Hans-Juergen B."/>
            <person name="Huptas C."/>
            <person name="Sandra B."/>
            <person name="Igor L."/>
            <person name="Joachim S."/>
            <person name="Siegfried S."/>
            <person name="Mareike W."/>
            <person name="Peter K."/>
        </authorList>
    </citation>
    <scope>NUCLEOTIDE SEQUENCE [LARGE SCALE GENOMIC DNA]</scope>
    <source>
        <strain evidence="2 3">4284/11</strain>
    </source>
</reference>
<name>A0A3M2I4C7_9GAMM</name>
<dbReference type="AlphaFoldDB" id="A0A3M2I4C7"/>
<dbReference type="GO" id="GO:0022900">
    <property type="term" value="P:electron transport chain"/>
    <property type="evidence" value="ECO:0007669"/>
    <property type="project" value="InterPro"/>
</dbReference>